<reference evidence="2 3" key="1">
    <citation type="journal article" date="2015" name="Genome Biol. Evol.">
        <title>Phylogenomic analyses indicate that early fungi evolved digesting cell walls of algal ancestors of land plants.</title>
        <authorList>
            <person name="Chang Y."/>
            <person name="Wang S."/>
            <person name="Sekimoto S."/>
            <person name="Aerts A.L."/>
            <person name="Choi C."/>
            <person name="Clum A."/>
            <person name="LaButti K.M."/>
            <person name="Lindquist E.A."/>
            <person name="Yee Ngan C."/>
            <person name="Ohm R.A."/>
            <person name="Salamov A.A."/>
            <person name="Grigoriev I.V."/>
            <person name="Spatafora J.W."/>
            <person name="Berbee M.L."/>
        </authorList>
    </citation>
    <scope>NUCLEOTIDE SEQUENCE [LARGE SCALE GENOMIC DNA]</scope>
    <source>
        <strain evidence="2 3">JEL478</strain>
    </source>
</reference>
<protein>
    <recommendedName>
        <fullName evidence="1">ACT domain-containing protein</fullName>
    </recommendedName>
</protein>
<evidence type="ECO:0000259" key="1">
    <source>
        <dbReference type="PROSITE" id="PS51671"/>
    </source>
</evidence>
<dbReference type="STRING" id="1344416.A0A139AY87"/>
<dbReference type="OrthoDB" id="5345392at2759"/>
<dbReference type="InterPro" id="IPR002912">
    <property type="entry name" value="ACT_dom"/>
</dbReference>
<organism evidence="2 3">
    <name type="scientific">Gonapodya prolifera (strain JEL478)</name>
    <name type="common">Monoblepharis prolifera</name>
    <dbReference type="NCBI Taxonomy" id="1344416"/>
    <lineage>
        <taxon>Eukaryota</taxon>
        <taxon>Fungi</taxon>
        <taxon>Fungi incertae sedis</taxon>
        <taxon>Chytridiomycota</taxon>
        <taxon>Chytridiomycota incertae sedis</taxon>
        <taxon>Monoblepharidomycetes</taxon>
        <taxon>Monoblepharidales</taxon>
        <taxon>Gonapodyaceae</taxon>
        <taxon>Gonapodya</taxon>
    </lineage>
</organism>
<evidence type="ECO:0000313" key="2">
    <source>
        <dbReference type="EMBL" id="KXS21415.1"/>
    </source>
</evidence>
<dbReference type="AlphaFoldDB" id="A0A139AY87"/>
<dbReference type="Proteomes" id="UP000070544">
    <property type="component" value="Unassembled WGS sequence"/>
</dbReference>
<dbReference type="GO" id="GO:0046394">
    <property type="term" value="P:carboxylic acid biosynthetic process"/>
    <property type="evidence" value="ECO:0007669"/>
    <property type="project" value="UniProtKB-ARBA"/>
</dbReference>
<dbReference type="Pfam" id="PF13740">
    <property type="entry name" value="ACT_6"/>
    <property type="match status" value="1"/>
</dbReference>
<dbReference type="InterPro" id="IPR050990">
    <property type="entry name" value="UPF0237/GcvR_regulator"/>
</dbReference>
<dbReference type="EMBL" id="KQ965733">
    <property type="protein sequence ID" value="KXS21415.1"/>
    <property type="molecule type" value="Genomic_DNA"/>
</dbReference>
<sequence length="268" mass="28974">MQAVARTLLRSVQRTALIPRVPSLVARSPVVQSGVLRCNPSIAPRIAPIARAFSSAPVPPQSDEKRGYVVLSMLGKDKVGIVRDFSHYLTSLGANVEESRMARLGGEFAVIVLVSLRGMEASEGLAKFKTGLESAFPDFQIHARLTEERDADADVSAAESSSESAEPELLPFEIQVDGPDSPGIVAAVTKVLASRNITLSNVETQTTSAAFSGYPLFRMDVECRIPPSLVSEVERDLESVEEKFGVAISVFELEEDVLDDDVDGEEKR</sequence>
<dbReference type="Gene3D" id="3.30.70.260">
    <property type="match status" value="2"/>
</dbReference>
<dbReference type="PROSITE" id="PS51671">
    <property type="entry name" value="ACT"/>
    <property type="match status" value="1"/>
</dbReference>
<keyword evidence="3" id="KW-1185">Reference proteome</keyword>
<dbReference type="PANTHER" id="PTHR34875:SF6">
    <property type="entry name" value="UPF0237 PROTEIN MJ1558"/>
    <property type="match status" value="1"/>
</dbReference>
<accession>A0A139AY87</accession>
<proteinExistence type="predicted"/>
<feature type="domain" description="ACT" evidence="1">
    <location>
        <begin position="173"/>
        <end position="251"/>
    </location>
</feature>
<dbReference type="SUPFAM" id="SSF55021">
    <property type="entry name" value="ACT-like"/>
    <property type="match status" value="2"/>
</dbReference>
<dbReference type="Pfam" id="PF01842">
    <property type="entry name" value="ACT"/>
    <property type="match status" value="1"/>
</dbReference>
<name>A0A139AY87_GONPJ</name>
<gene>
    <name evidence="2" type="ORF">M427DRAFT_151447</name>
</gene>
<dbReference type="PANTHER" id="PTHR34875">
    <property type="entry name" value="UPF0237 PROTEIN MJ1558"/>
    <property type="match status" value="1"/>
</dbReference>
<dbReference type="InterPro" id="IPR045865">
    <property type="entry name" value="ACT-like_dom_sf"/>
</dbReference>
<dbReference type="GO" id="GO:0006520">
    <property type="term" value="P:amino acid metabolic process"/>
    <property type="evidence" value="ECO:0007669"/>
    <property type="project" value="UniProtKB-ARBA"/>
</dbReference>
<evidence type="ECO:0000313" key="3">
    <source>
        <dbReference type="Proteomes" id="UP000070544"/>
    </source>
</evidence>